<dbReference type="InterPro" id="IPR029044">
    <property type="entry name" value="Nucleotide-diphossugar_trans"/>
</dbReference>
<feature type="domain" description="Glycosyltransferase 2-like" evidence="1">
    <location>
        <begin position="51"/>
        <end position="190"/>
    </location>
</feature>
<name>A0ABT7HU13_9BACT</name>
<dbReference type="PANTHER" id="PTHR22916:SF3">
    <property type="entry name" value="UDP-GLCNAC:BETAGAL BETA-1,3-N-ACETYLGLUCOSAMINYLTRANSFERASE-LIKE PROTEIN 1"/>
    <property type="match status" value="1"/>
</dbReference>
<dbReference type="SUPFAM" id="SSF53448">
    <property type="entry name" value="Nucleotide-diphospho-sugar transferases"/>
    <property type="match status" value="1"/>
</dbReference>
<dbReference type="PANTHER" id="PTHR22916">
    <property type="entry name" value="GLYCOSYLTRANSFERASE"/>
    <property type="match status" value="1"/>
</dbReference>
<dbReference type="Gene3D" id="3.90.550.10">
    <property type="entry name" value="Spore Coat Polysaccharide Biosynthesis Protein SpsA, Chain A"/>
    <property type="match status" value="1"/>
</dbReference>
<keyword evidence="3" id="KW-1185">Reference proteome</keyword>
<sequence length="1054" mass="124312">MPLLNARKLRKLARDPKLFFADAIENKKRAYENFLKKFKLKKRKGAKSYVIVSAVYNVEKYLDDYFKSIINQRLDFKKNIHIILVDDGSTDTSAKIIKNYQKKYPKNITYIYKENGGQASARNLGLKYIKENFKDKFEWVTFTDPDDFLDSEFFYEIDDFLENNKDEKVVCFCAKQVLYNEHNSSYALHPLHKYKFEQGILVKQISDLSIEIQSATRSLFSLNTINDHCILFRESKYFEDMAFSLDYYNKCSHTNFVVFIPQSIYYIRKRADGSSTMNASSKSEAYYINALRMCLELLNKSYAENSATYLHAQYSVFSMLIYHIRLLVDNAKSIDFLGSELKIEYIKLMHNIFNLIDKEVILNFNASGNTYFYKFGILNTFYSSDLPYRIAYIQDYDCIKEQICIQLYSNLANDIVSIRFDGQEVYPDYEKTITHDFLGKPFALEYRIWVHVPKNAQKNLEIFVNSKRIMIGWQVFSYEISKIRQEFKNGIKNTTGTWLFIDRDIEADDNAERLYRYISKKFPKQKIVFALLKTSQDWDRLHQENFNLVECYSNEFYKIAEKARFFISSHTPQGFKVKLKYGQQFIFLGHGVDSVDISEYFNRLNINLRTSSTHMEIYNLIKSNKRYLLTNKEVVLTGQARHDNLLAYNKTNTKNIFVMFTWRSNLVKDRVVTFERDVKDTFFESKYFNSIKNFLNNTALKSIVDKYGYSVTFVPHLNMMSMLKHIDIPNYIKVEYRENGKTFQKYFQESDLMITDYSSAAFEMAYLNKPVLYYQFDGDEFYTNHTYSKGDFNYQTDGFGPVVSTEDDLLKELENLLKNNCQVKEPYKTNIQNTFAFRDGKCCERIYQAILELDKPYEYKISPEYIYKIANDALAHECFDEAMQRFRHLLQKSCDFDENLANKYLNAAIQANKGYEAGKDLLQNYEISQKGLKLLILKAIINSDKIKKDDIKNLMQIIENLEIKDEQRQDFLFFKLRIYFYLADFTRVNQLKKELMDRFGIKASDINTEIDLMFKALAAFGNDVLIKGEINSLNENNWGGVLTKMIYENKEQIC</sequence>
<dbReference type="InterPro" id="IPR043148">
    <property type="entry name" value="TagF_C"/>
</dbReference>
<comment type="caution">
    <text evidence="2">The sequence shown here is derived from an EMBL/GenBank/DDBJ whole genome shotgun (WGS) entry which is preliminary data.</text>
</comment>
<dbReference type="SUPFAM" id="SSF53756">
    <property type="entry name" value="UDP-Glycosyltransferase/glycogen phosphorylase"/>
    <property type="match status" value="1"/>
</dbReference>
<accession>A0ABT7HU13</accession>
<dbReference type="RefSeq" id="WP_284938706.1">
    <property type="nucleotide sequence ID" value="NZ_JANURM010000028.1"/>
</dbReference>
<dbReference type="Gene3D" id="3.40.50.12580">
    <property type="match status" value="1"/>
</dbReference>
<evidence type="ECO:0000313" key="3">
    <source>
        <dbReference type="Proteomes" id="UP001173801"/>
    </source>
</evidence>
<gene>
    <name evidence="2" type="ORF">NYG85_11255</name>
</gene>
<reference evidence="2" key="1">
    <citation type="submission" date="2022-08" db="EMBL/GenBank/DDBJ databases">
        <authorList>
            <person name="Wang H."/>
        </authorList>
    </citation>
    <scope>NUCLEOTIDE SEQUENCE</scope>
    <source>
        <strain evidence="2">PS10</strain>
    </source>
</reference>
<evidence type="ECO:0000259" key="1">
    <source>
        <dbReference type="Pfam" id="PF00535"/>
    </source>
</evidence>
<organism evidence="2 3">
    <name type="scientific">Campylobacter gastrosuis</name>
    <dbReference type="NCBI Taxonomy" id="2974576"/>
    <lineage>
        <taxon>Bacteria</taxon>
        <taxon>Pseudomonadati</taxon>
        <taxon>Campylobacterota</taxon>
        <taxon>Epsilonproteobacteria</taxon>
        <taxon>Campylobacterales</taxon>
        <taxon>Campylobacteraceae</taxon>
        <taxon>Campylobacter</taxon>
    </lineage>
</organism>
<dbReference type="CDD" id="cd00761">
    <property type="entry name" value="Glyco_tranf_GTA_type"/>
    <property type="match status" value="1"/>
</dbReference>
<reference evidence="2" key="2">
    <citation type="journal article" date="2023" name="Microorganisms">
        <title>Isolation and Genomic Characteristics of Cat-Borne Campylobacter felis sp. nov. and Sheep-Borne Campylobacter ovis sp. nov.</title>
        <authorList>
            <person name="Wang H."/>
            <person name="Li Y."/>
            <person name="Gu Y."/>
            <person name="Zhou G."/>
            <person name="Chen X."/>
            <person name="Zhang X."/>
            <person name="Shao Z."/>
            <person name="Zhang J."/>
            <person name="Zhang M."/>
        </authorList>
    </citation>
    <scope>NUCLEOTIDE SEQUENCE</scope>
    <source>
        <strain evidence="2">PS10</strain>
    </source>
</reference>
<dbReference type="Proteomes" id="UP001173801">
    <property type="component" value="Unassembled WGS sequence"/>
</dbReference>
<dbReference type="InterPro" id="IPR001173">
    <property type="entry name" value="Glyco_trans_2-like"/>
</dbReference>
<dbReference type="Pfam" id="PF04464">
    <property type="entry name" value="Glyphos_transf"/>
    <property type="match status" value="1"/>
</dbReference>
<protein>
    <submittedName>
        <fullName evidence="2">CDP-glycerol glycerophosphotransferase family protein</fullName>
    </submittedName>
</protein>
<dbReference type="Pfam" id="PF00535">
    <property type="entry name" value="Glycos_transf_2"/>
    <property type="match status" value="1"/>
</dbReference>
<dbReference type="InterPro" id="IPR007554">
    <property type="entry name" value="Glycerophosphate_synth"/>
</dbReference>
<dbReference type="EMBL" id="JANURM010000028">
    <property type="protein sequence ID" value="MDL0089933.1"/>
    <property type="molecule type" value="Genomic_DNA"/>
</dbReference>
<proteinExistence type="predicted"/>
<evidence type="ECO:0000313" key="2">
    <source>
        <dbReference type="EMBL" id="MDL0089933.1"/>
    </source>
</evidence>